<organism evidence="1 2">
    <name type="scientific">Bacillus thuringiensis</name>
    <dbReference type="NCBI Taxonomy" id="1428"/>
    <lineage>
        <taxon>Bacteria</taxon>
        <taxon>Bacillati</taxon>
        <taxon>Bacillota</taxon>
        <taxon>Bacilli</taxon>
        <taxon>Bacillales</taxon>
        <taxon>Bacillaceae</taxon>
        <taxon>Bacillus</taxon>
        <taxon>Bacillus cereus group</taxon>
    </lineage>
</organism>
<dbReference type="AlphaFoldDB" id="A0A4R4BEW9"/>
<accession>A0A4R4BEW9</accession>
<proteinExistence type="predicted"/>
<reference evidence="1 2" key="1">
    <citation type="submission" date="2019-03" db="EMBL/GenBank/DDBJ databases">
        <title>Above-ground endophytic microbial communities from plants in different locations in the United States.</title>
        <authorList>
            <person name="Frank C."/>
        </authorList>
    </citation>
    <scope>NUCLEOTIDE SEQUENCE [LARGE SCALE GENOMIC DNA]</scope>
    <source>
        <strain evidence="1 2">LP_2_YM</strain>
    </source>
</reference>
<evidence type="ECO:0000313" key="2">
    <source>
        <dbReference type="Proteomes" id="UP000295285"/>
    </source>
</evidence>
<evidence type="ECO:0000313" key="1">
    <source>
        <dbReference type="EMBL" id="TCW53879.1"/>
    </source>
</evidence>
<protein>
    <submittedName>
        <fullName evidence="1">Uncharacterized protein</fullName>
    </submittedName>
</protein>
<comment type="caution">
    <text evidence="1">The sequence shown here is derived from an EMBL/GenBank/DDBJ whole genome shotgun (WGS) entry which is preliminary data.</text>
</comment>
<name>A0A4R4BEW9_BACTU</name>
<gene>
    <name evidence="1" type="ORF">EC910_110112</name>
</gene>
<dbReference type="Proteomes" id="UP000295285">
    <property type="component" value="Unassembled WGS sequence"/>
</dbReference>
<dbReference type="EMBL" id="SMDG01000010">
    <property type="protein sequence ID" value="TCW53879.1"/>
    <property type="molecule type" value="Genomic_DNA"/>
</dbReference>
<sequence length="59" mass="6901">MVRNNIKAITLYKNKMNPKIGSMGCNLNMFDLLDYIKILIHLWSIKKGNILNEYTNLTE</sequence>